<gene>
    <name evidence="2" type="ORF">LTR82_018026</name>
</gene>
<dbReference type="GO" id="GO:0005874">
    <property type="term" value="C:microtubule"/>
    <property type="evidence" value="ECO:0007669"/>
    <property type="project" value="TreeGrafter"/>
</dbReference>
<dbReference type="Pfam" id="PF00350">
    <property type="entry name" value="Dynamin_N"/>
    <property type="match status" value="1"/>
</dbReference>
<dbReference type="InterPro" id="IPR045063">
    <property type="entry name" value="Dynamin_N"/>
</dbReference>
<feature type="domain" description="Dynamin-type G" evidence="1">
    <location>
        <begin position="42"/>
        <end position="326"/>
    </location>
</feature>
<dbReference type="GO" id="GO:0008017">
    <property type="term" value="F:microtubule binding"/>
    <property type="evidence" value="ECO:0007669"/>
    <property type="project" value="TreeGrafter"/>
</dbReference>
<dbReference type="GO" id="GO:0000266">
    <property type="term" value="P:mitochondrial fission"/>
    <property type="evidence" value="ECO:0007669"/>
    <property type="project" value="TreeGrafter"/>
</dbReference>
<dbReference type="GO" id="GO:0016559">
    <property type="term" value="P:peroxisome fission"/>
    <property type="evidence" value="ECO:0007669"/>
    <property type="project" value="TreeGrafter"/>
</dbReference>
<dbReference type="EMBL" id="JASUXU010000227">
    <property type="protein sequence ID" value="KAK0302025.1"/>
    <property type="molecule type" value="Genomic_DNA"/>
</dbReference>
<dbReference type="PANTHER" id="PTHR11566:SF21">
    <property type="entry name" value="DYNAMIN RELATED PROTEIN 1, ISOFORM A"/>
    <property type="match status" value="1"/>
</dbReference>
<dbReference type="SUPFAM" id="SSF52540">
    <property type="entry name" value="P-loop containing nucleoside triphosphate hydrolases"/>
    <property type="match status" value="1"/>
</dbReference>
<organism evidence="2 3">
    <name type="scientific">Friedmanniomyces endolithicus</name>
    <dbReference type="NCBI Taxonomy" id="329885"/>
    <lineage>
        <taxon>Eukaryota</taxon>
        <taxon>Fungi</taxon>
        <taxon>Dikarya</taxon>
        <taxon>Ascomycota</taxon>
        <taxon>Pezizomycotina</taxon>
        <taxon>Dothideomycetes</taxon>
        <taxon>Dothideomycetidae</taxon>
        <taxon>Mycosphaerellales</taxon>
        <taxon>Teratosphaeriaceae</taxon>
        <taxon>Friedmanniomyces</taxon>
    </lineage>
</organism>
<dbReference type="PROSITE" id="PS51718">
    <property type="entry name" value="G_DYNAMIN_2"/>
    <property type="match status" value="1"/>
</dbReference>
<comment type="caution">
    <text evidence="2">The sequence shown here is derived from an EMBL/GenBank/DDBJ whole genome shotgun (WGS) entry which is preliminary data.</text>
</comment>
<sequence length="563" mass="62873">MEVDNLLGVAIGSSGLAGLQSKKSIQRLEQISSLRARGISSSIDLPQLAVCGDQSSGKSSTLEGLTNIPFPRADGVCTKFPTEVILEHSDEQESITATIVPHPLRSDQASARLQEFHANIEDYSQLPQVISSAGALMGLRGYGDYLTGPAFVEDVLRIKVVDRTGLHLSIVDLPGLISTASEEQTEEDVQTVQRMVDSYIQKPRTIILAIVQASNDIANQGIMRKSKQYDRAGQRTVGVITKPDLINRGTESRVALLAKNQDTTKLQLGFYMLKNPTPHRNGAGDYKLRGALQALLDQHVETELPNVREEIRAMIRSTEQDLLGLPKERPTLAHLRIFLSELAMQYHSLTSAALSGDYHTTHSDFFATNGNDIGVTRLRALVHYLDTEFADEMREKGQSFKQTNSKRAPKLETTSLVDRKNGYWAKKRKKNTPMAWPVDDTPPDQDTYGSTTRHDDFVPLIQAQETGEVLHGRDSKRNGQVYVTEAELKAWVRETYLKTRGRELPGNYNLFCWLNCFIVSRVDGHKLLETMLMQFTIASSPLLNKPWPILKWKITCIPKFTMA</sequence>
<proteinExistence type="predicted"/>
<dbReference type="GO" id="GO:0048312">
    <property type="term" value="P:intracellular distribution of mitochondria"/>
    <property type="evidence" value="ECO:0007669"/>
    <property type="project" value="TreeGrafter"/>
</dbReference>
<protein>
    <recommendedName>
        <fullName evidence="1">Dynamin-type G domain-containing protein</fullName>
    </recommendedName>
</protein>
<dbReference type="GO" id="GO:0005525">
    <property type="term" value="F:GTP binding"/>
    <property type="evidence" value="ECO:0007669"/>
    <property type="project" value="InterPro"/>
</dbReference>
<evidence type="ECO:0000259" key="1">
    <source>
        <dbReference type="PROSITE" id="PS51718"/>
    </source>
</evidence>
<dbReference type="AlphaFoldDB" id="A0AAN6F3L8"/>
<evidence type="ECO:0000313" key="2">
    <source>
        <dbReference type="EMBL" id="KAK0302025.1"/>
    </source>
</evidence>
<evidence type="ECO:0000313" key="3">
    <source>
        <dbReference type="Proteomes" id="UP001168146"/>
    </source>
</evidence>
<dbReference type="GO" id="GO:0005739">
    <property type="term" value="C:mitochondrion"/>
    <property type="evidence" value="ECO:0007669"/>
    <property type="project" value="TreeGrafter"/>
</dbReference>
<dbReference type="InterPro" id="IPR022812">
    <property type="entry name" value="Dynamin"/>
</dbReference>
<name>A0AAN6F3L8_9PEZI</name>
<dbReference type="GO" id="GO:0003924">
    <property type="term" value="F:GTPase activity"/>
    <property type="evidence" value="ECO:0007669"/>
    <property type="project" value="InterPro"/>
</dbReference>
<dbReference type="InterPro" id="IPR001401">
    <property type="entry name" value="Dynamin_GTPase"/>
</dbReference>
<dbReference type="GO" id="GO:0006897">
    <property type="term" value="P:endocytosis"/>
    <property type="evidence" value="ECO:0007669"/>
    <property type="project" value="TreeGrafter"/>
</dbReference>
<dbReference type="InterPro" id="IPR027417">
    <property type="entry name" value="P-loop_NTPase"/>
</dbReference>
<dbReference type="InterPro" id="IPR030381">
    <property type="entry name" value="G_DYNAMIN_dom"/>
</dbReference>
<reference evidence="2" key="1">
    <citation type="submission" date="2021-12" db="EMBL/GenBank/DDBJ databases">
        <title>Black yeast isolated from Biological Soil Crust.</title>
        <authorList>
            <person name="Kurbessoian T."/>
        </authorList>
    </citation>
    <scope>NUCLEOTIDE SEQUENCE</scope>
    <source>
        <strain evidence="2">CCFEE 5208</strain>
    </source>
</reference>
<dbReference type="PANTHER" id="PTHR11566">
    <property type="entry name" value="DYNAMIN"/>
    <property type="match status" value="1"/>
</dbReference>
<dbReference type="CDD" id="cd08771">
    <property type="entry name" value="DLP_1"/>
    <property type="match status" value="1"/>
</dbReference>
<accession>A0AAN6F3L8</accession>
<dbReference type="Proteomes" id="UP001168146">
    <property type="component" value="Unassembled WGS sequence"/>
</dbReference>
<dbReference type="Gene3D" id="3.40.50.300">
    <property type="entry name" value="P-loop containing nucleotide triphosphate hydrolases"/>
    <property type="match status" value="1"/>
</dbReference>
<dbReference type="PRINTS" id="PR00195">
    <property type="entry name" value="DYNAMIN"/>
</dbReference>
<dbReference type="GO" id="GO:0016020">
    <property type="term" value="C:membrane"/>
    <property type="evidence" value="ECO:0007669"/>
    <property type="project" value="TreeGrafter"/>
</dbReference>
<dbReference type="SMART" id="SM00053">
    <property type="entry name" value="DYNc"/>
    <property type="match status" value="1"/>
</dbReference>